<evidence type="ECO:0000313" key="2">
    <source>
        <dbReference type="EMBL" id="MEZ8054670.1"/>
    </source>
</evidence>
<protein>
    <submittedName>
        <fullName evidence="2">Uncharacterized protein</fullName>
    </submittedName>
</protein>
<comment type="caution">
    <text evidence="2">The sequence shown here is derived from an EMBL/GenBank/DDBJ whole genome shotgun (WGS) entry which is preliminary data.</text>
</comment>
<gene>
    <name evidence="2" type="ORF">ACED57_16130</name>
</gene>
<dbReference type="RefSeq" id="WP_108155901.1">
    <property type="nucleotide sequence ID" value="NZ_JBFRLE010000268.1"/>
</dbReference>
<accession>A0ABV4KQF8</accession>
<dbReference type="Proteomes" id="UP001569175">
    <property type="component" value="Unassembled WGS sequence"/>
</dbReference>
<feature type="compositionally biased region" description="Basic and acidic residues" evidence="1">
    <location>
        <begin position="1"/>
        <end position="28"/>
    </location>
</feature>
<feature type="region of interest" description="Disordered" evidence="1">
    <location>
        <begin position="1"/>
        <end position="66"/>
    </location>
</feature>
<evidence type="ECO:0000256" key="1">
    <source>
        <dbReference type="SAM" id="MobiDB-lite"/>
    </source>
</evidence>
<sequence length="66" mass="7820">MNREQRMLAAKERMLSRYPDRDAEEAKHMGSFRGLSKEQLQERFREAAKERGIKLSDEKRKAEASH</sequence>
<organism evidence="2 3">
    <name type="scientific">Vibrio atlanticus</name>
    <dbReference type="NCBI Taxonomy" id="693153"/>
    <lineage>
        <taxon>Bacteria</taxon>
        <taxon>Pseudomonadati</taxon>
        <taxon>Pseudomonadota</taxon>
        <taxon>Gammaproteobacteria</taxon>
        <taxon>Vibrionales</taxon>
        <taxon>Vibrionaceae</taxon>
        <taxon>Vibrio</taxon>
    </lineage>
</organism>
<feature type="compositionally biased region" description="Basic and acidic residues" evidence="1">
    <location>
        <begin position="35"/>
        <end position="66"/>
    </location>
</feature>
<reference evidence="2 3" key="1">
    <citation type="submission" date="2024-06" db="EMBL/GenBank/DDBJ databases">
        <authorList>
            <person name="Steensen K."/>
            <person name="Seneca J."/>
            <person name="Bartlau N."/>
            <person name="Yu A.X."/>
            <person name="Polz M.F."/>
        </authorList>
    </citation>
    <scope>NUCLEOTIDE SEQUENCE [LARGE SCALE GENOMIC DNA]</scope>
    <source>
        <strain evidence="2 3">1F9</strain>
    </source>
</reference>
<dbReference type="EMBL" id="JBGOOL010000048">
    <property type="protein sequence ID" value="MEZ8054670.1"/>
    <property type="molecule type" value="Genomic_DNA"/>
</dbReference>
<name>A0ABV4KQF8_9VIBR</name>
<proteinExistence type="predicted"/>
<keyword evidence="3" id="KW-1185">Reference proteome</keyword>
<evidence type="ECO:0000313" key="3">
    <source>
        <dbReference type="Proteomes" id="UP001569175"/>
    </source>
</evidence>